<reference evidence="1 2" key="1">
    <citation type="submission" date="2023-03" db="EMBL/GenBank/DDBJ databases">
        <title>Draft genome sequence of type strain Streptomyces ferralitis JCM 14344.</title>
        <authorList>
            <person name="Klaysubun C."/>
            <person name="Duangmal K."/>
        </authorList>
    </citation>
    <scope>NUCLEOTIDE SEQUENCE [LARGE SCALE GENOMIC DNA]</scope>
    <source>
        <strain evidence="1 2">JCM 14344</strain>
    </source>
</reference>
<dbReference type="Pfam" id="PF14117">
    <property type="entry name" value="DUF4287"/>
    <property type="match status" value="1"/>
</dbReference>
<dbReference type="RefSeq" id="WP_275820859.1">
    <property type="nucleotide sequence ID" value="NZ_BAAANM010000021.1"/>
</dbReference>
<proteinExistence type="predicted"/>
<organism evidence="1 2">
    <name type="scientific">Streptantibioticus ferralitis</name>
    <dbReference type="NCBI Taxonomy" id="236510"/>
    <lineage>
        <taxon>Bacteria</taxon>
        <taxon>Bacillati</taxon>
        <taxon>Actinomycetota</taxon>
        <taxon>Actinomycetes</taxon>
        <taxon>Kitasatosporales</taxon>
        <taxon>Streptomycetaceae</taxon>
        <taxon>Streptantibioticus</taxon>
    </lineage>
</organism>
<accession>A0ABT5Z9Q0</accession>
<keyword evidence="2" id="KW-1185">Reference proteome</keyword>
<sequence>MSQMIFSEETHRNLLSRIPQRTGREVADWLRDLDNGPALLRFEEKVDWLRREHEDLSHGYAKALVHEYDLRRAARKLG</sequence>
<dbReference type="EMBL" id="JARHTQ010000033">
    <property type="protein sequence ID" value="MDF2260342.1"/>
    <property type="molecule type" value="Genomic_DNA"/>
</dbReference>
<protein>
    <submittedName>
        <fullName evidence="1">DUF4287 domain-containing protein</fullName>
    </submittedName>
</protein>
<gene>
    <name evidence="1" type="ORF">P2L57_32930</name>
</gene>
<dbReference type="Proteomes" id="UP001220022">
    <property type="component" value="Unassembled WGS sequence"/>
</dbReference>
<dbReference type="InterPro" id="IPR025629">
    <property type="entry name" value="DUF4287"/>
</dbReference>
<evidence type="ECO:0000313" key="1">
    <source>
        <dbReference type="EMBL" id="MDF2260342.1"/>
    </source>
</evidence>
<comment type="caution">
    <text evidence="1">The sequence shown here is derived from an EMBL/GenBank/DDBJ whole genome shotgun (WGS) entry which is preliminary data.</text>
</comment>
<evidence type="ECO:0000313" key="2">
    <source>
        <dbReference type="Proteomes" id="UP001220022"/>
    </source>
</evidence>
<name>A0ABT5Z9Q0_9ACTN</name>